<dbReference type="PANTHER" id="PTHR37984:SF5">
    <property type="entry name" value="PROTEIN NYNRIN-LIKE"/>
    <property type="match status" value="1"/>
</dbReference>
<dbReference type="GO" id="GO:0015074">
    <property type="term" value="P:DNA integration"/>
    <property type="evidence" value="ECO:0007669"/>
    <property type="project" value="InterPro"/>
</dbReference>
<evidence type="ECO:0000313" key="6">
    <source>
        <dbReference type="EMBL" id="GBG74378.1"/>
    </source>
</evidence>
<dbReference type="PROSITE" id="PS50994">
    <property type="entry name" value="INTEGRASE"/>
    <property type="match status" value="1"/>
</dbReference>
<keyword evidence="1" id="KW-0808">Transferase</keyword>
<keyword evidence="2" id="KW-0548">Nucleotidyltransferase</keyword>
<evidence type="ECO:0000256" key="2">
    <source>
        <dbReference type="ARBA" id="ARBA00022695"/>
    </source>
</evidence>
<dbReference type="Gene3D" id="3.30.420.10">
    <property type="entry name" value="Ribonuclease H-like superfamily/Ribonuclease H"/>
    <property type="match status" value="1"/>
</dbReference>
<protein>
    <recommendedName>
        <fullName evidence="5">Integrase catalytic domain-containing protein</fullName>
    </recommendedName>
</protein>
<dbReference type="InterPro" id="IPR036397">
    <property type="entry name" value="RNaseH_sf"/>
</dbReference>
<dbReference type="InterPro" id="IPR012337">
    <property type="entry name" value="RNaseH-like_sf"/>
</dbReference>
<dbReference type="InterPro" id="IPR041588">
    <property type="entry name" value="Integrase_H2C2"/>
</dbReference>
<dbReference type="CDD" id="cd00303">
    <property type="entry name" value="retropepsin_like"/>
    <property type="match status" value="1"/>
</dbReference>
<dbReference type="AlphaFoldDB" id="A0A388KWI9"/>
<accession>A0A388KWI9</accession>
<dbReference type="Gene3D" id="2.40.70.10">
    <property type="entry name" value="Acid Proteases"/>
    <property type="match status" value="1"/>
</dbReference>
<dbReference type="InterPro" id="IPR021109">
    <property type="entry name" value="Peptidase_aspartic_dom_sf"/>
</dbReference>
<evidence type="ECO:0000256" key="1">
    <source>
        <dbReference type="ARBA" id="ARBA00022679"/>
    </source>
</evidence>
<keyword evidence="4" id="KW-0255">Endonuclease</keyword>
<name>A0A388KWI9_CHABU</name>
<comment type="caution">
    <text evidence="6">The sequence shown here is derived from an EMBL/GenBank/DDBJ whole genome shotgun (WGS) entry which is preliminary data.</text>
</comment>
<evidence type="ECO:0000313" key="7">
    <source>
        <dbReference type="Proteomes" id="UP000265515"/>
    </source>
</evidence>
<dbReference type="Proteomes" id="UP000265515">
    <property type="component" value="Unassembled WGS sequence"/>
</dbReference>
<dbReference type="InterPro" id="IPR050951">
    <property type="entry name" value="Retrovirus_Pol_polyprotein"/>
</dbReference>
<proteinExistence type="predicted"/>
<sequence length="1013" mass="114132">MAEANSNGGGNKITLDDLVEALDRQELVRGSVPKVETFLFKGERVSVWLGLVEQAMVGVADAVKFQRILKYVYHGLHEEVKKFIAASNDGWSRFKDGMQRKYRLGDGLLTTADLEAVNRNDYTTVGALAEDFKKKSRKVSGISEEEQCAIFLGLFKSSEAQELTSKGGGGEKLTWATIDKGVQEGDLDEVHPKHRRLAWREGGTRGRVDKGMATESKVDEEVAEEDKGEMVGAVVEDGMAKEARAKATKAVRKGAKDMEGPGLIGGMSFAGIVAQEALRRAAAGSAPPAMFRLWQEREGPTVRVEEIVGENEEVTQRLKAGTIKEEPIVVESDDEELGECIAMVDTGAEMNIIRERDAIMLGLEVDRSDHGILHGANYMAIFCGTTSNVIVEIDKVWARACFFVMPDVDHLILLGRSFQCRTKTLIFNKHDGAMILLMSDPACGNYEVITCRNTGSRSGRNWPYLGSFTYEESENERRRLWEAPEEEGGAGVLSLSLTDVNKAMEVVAAHDMADPEAIKALREQVLESPQEGEVKLIYRLPGTHSLAEEVRTIEEGPTQVEKHEQLMGGMYLLTNTLLQGDFDQRGSLNPAEGEDFVPENQDDEFEEGEIKKIFRAEEYDRIYLELELLLSCEMRDRDASAKAQKMRDGHLFIKRQVRNPKQIVCGRNRQIDIITALHDGIAGGHKGVSATYAKISELYYWSGMLDMVIKYCQSCVPCQERSAQRPGEPLHPRLRREVGAVVHLDLLFMLVGENGYNYTFDARDNLIGLMDGRAIRTKTDQVLESCIEEYYQRYPFVKEFVMDRGSEFTCKEEQTLLAGYGTMTNYITVAHSQAKTPVERRHSTITNLLAKWTEGRPGQWSKFLRATLFVENITVKSTTKYVPATLWYGRYVTFPIESFLKTWRCQDLETNLSSEELLDIRARQVGAAEERIQETSNQVEKGRMNDKMQWDQMARVRKEPLAIGDVVLLYDSSLEKQWSRKLDKRWLGPYRIVRCGEFGAYQSEELDGTEWKD</sequence>
<organism evidence="6 7">
    <name type="scientific">Chara braunii</name>
    <name type="common">Braun's stonewort</name>
    <dbReference type="NCBI Taxonomy" id="69332"/>
    <lineage>
        <taxon>Eukaryota</taxon>
        <taxon>Viridiplantae</taxon>
        <taxon>Streptophyta</taxon>
        <taxon>Charophyceae</taxon>
        <taxon>Charales</taxon>
        <taxon>Characeae</taxon>
        <taxon>Chara</taxon>
    </lineage>
</organism>
<dbReference type="Pfam" id="PF17921">
    <property type="entry name" value="Integrase_H2C2"/>
    <property type="match status" value="1"/>
</dbReference>
<dbReference type="GO" id="GO:0003676">
    <property type="term" value="F:nucleic acid binding"/>
    <property type="evidence" value="ECO:0007669"/>
    <property type="project" value="InterPro"/>
</dbReference>
<evidence type="ECO:0000256" key="4">
    <source>
        <dbReference type="ARBA" id="ARBA00022759"/>
    </source>
</evidence>
<evidence type="ECO:0000256" key="3">
    <source>
        <dbReference type="ARBA" id="ARBA00022722"/>
    </source>
</evidence>
<dbReference type="Gene3D" id="1.10.340.70">
    <property type="match status" value="1"/>
</dbReference>
<evidence type="ECO:0000259" key="5">
    <source>
        <dbReference type="PROSITE" id="PS50994"/>
    </source>
</evidence>
<dbReference type="SUPFAM" id="SSF50630">
    <property type="entry name" value="Acid proteases"/>
    <property type="match status" value="1"/>
</dbReference>
<dbReference type="GO" id="GO:0004519">
    <property type="term" value="F:endonuclease activity"/>
    <property type="evidence" value="ECO:0007669"/>
    <property type="project" value="UniProtKB-KW"/>
</dbReference>
<dbReference type="SUPFAM" id="SSF53098">
    <property type="entry name" value="Ribonuclease H-like"/>
    <property type="match status" value="1"/>
</dbReference>
<keyword evidence="7" id="KW-1185">Reference proteome</keyword>
<keyword evidence="3" id="KW-0540">Nuclease</keyword>
<dbReference type="GO" id="GO:0016779">
    <property type="term" value="F:nucleotidyltransferase activity"/>
    <property type="evidence" value="ECO:0007669"/>
    <property type="project" value="UniProtKB-KW"/>
</dbReference>
<dbReference type="PANTHER" id="PTHR37984">
    <property type="entry name" value="PROTEIN CBG26694"/>
    <property type="match status" value="1"/>
</dbReference>
<dbReference type="Gramene" id="GBG74378">
    <property type="protein sequence ID" value="GBG74378"/>
    <property type="gene ID" value="CBR_g18789"/>
</dbReference>
<dbReference type="EMBL" id="BFEA01000202">
    <property type="protein sequence ID" value="GBG74378.1"/>
    <property type="molecule type" value="Genomic_DNA"/>
</dbReference>
<reference evidence="6 7" key="1">
    <citation type="journal article" date="2018" name="Cell">
        <title>The Chara Genome: Secondary Complexity and Implications for Plant Terrestrialization.</title>
        <authorList>
            <person name="Nishiyama T."/>
            <person name="Sakayama H."/>
            <person name="Vries J.D."/>
            <person name="Buschmann H."/>
            <person name="Saint-Marcoux D."/>
            <person name="Ullrich K.K."/>
            <person name="Haas F.B."/>
            <person name="Vanderstraeten L."/>
            <person name="Becker D."/>
            <person name="Lang D."/>
            <person name="Vosolsobe S."/>
            <person name="Rombauts S."/>
            <person name="Wilhelmsson P.K.I."/>
            <person name="Janitza P."/>
            <person name="Kern R."/>
            <person name="Heyl A."/>
            <person name="Rumpler F."/>
            <person name="Villalobos L.I.A.C."/>
            <person name="Clay J.M."/>
            <person name="Skokan R."/>
            <person name="Toyoda A."/>
            <person name="Suzuki Y."/>
            <person name="Kagoshima H."/>
            <person name="Schijlen E."/>
            <person name="Tajeshwar N."/>
            <person name="Catarino B."/>
            <person name="Hetherington A.J."/>
            <person name="Saltykova A."/>
            <person name="Bonnot C."/>
            <person name="Breuninger H."/>
            <person name="Symeonidi A."/>
            <person name="Radhakrishnan G.V."/>
            <person name="Van Nieuwerburgh F."/>
            <person name="Deforce D."/>
            <person name="Chang C."/>
            <person name="Karol K.G."/>
            <person name="Hedrich R."/>
            <person name="Ulvskov P."/>
            <person name="Glockner G."/>
            <person name="Delwiche C.F."/>
            <person name="Petrasek J."/>
            <person name="Van de Peer Y."/>
            <person name="Friml J."/>
            <person name="Beilby M."/>
            <person name="Dolan L."/>
            <person name="Kohara Y."/>
            <person name="Sugano S."/>
            <person name="Fujiyama A."/>
            <person name="Delaux P.-M."/>
            <person name="Quint M."/>
            <person name="TheiBen G."/>
            <person name="Hagemann M."/>
            <person name="Harholt J."/>
            <person name="Dunand C."/>
            <person name="Zachgo S."/>
            <person name="Langdale J."/>
            <person name="Maumus F."/>
            <person name="Straeten D.V.D."/>
            <person name="Gould S.B."/>
            <person name="Rensing S.A."/>
        </authorList>
    </citation>
    <scope>NUCLEOTIDE SEQUENCE [LARGE SCALE GENOMIC DNA]</scope>
    <source>
        <strain evidence="6 7">S276</strain>
    </source>
</reference>
<feature type="domain" description="Integrase catalytic" evidence="5">
    <location>
        <begin position="728"/>
        <end position="891"/>
    </location>
</feature>
<dbReference type="InterPro" id="IPR001584">
    <property type="entry name" value="Integrase_cat-core"/>
</dbReference>
<keyword evidence="4" id="KW-0378">Hydrolase</keyword>
<dbReference type="OrthoDB" id="6727269at2759"/>
<gene>
    <name evidence="6" type="ORF">CBR_g18789</name>
</gene>